<dbReference type="AlphaFoldDB" id="A0A371CYB2"/>
<evidence type="ECO:0000313" key="1">
    <source>
        <dbReference type="EMBL" id="RDX45267.1"/>
    </source>
</evidence>
<protein>
    <recommendedName>
        <fullName evidence="3">F-box domain-containing protein</fullName>
    </recommendedName>
</protein>
<reference evidence="1 2" key="1">
    <citation type="journal article" date="2018" name="Biotechnol. Biofuels">
        <title>Integrative visual omics of the white-rot fungus Polyporus brumalis exposes the biotechnological potential of its oxidative enzymes for delignifying raw plant biomass.</title>
        <authorList>
            <person name="Miyauchi S."/>
            <person name="Rancon A."/>
            <person name="Drula E."/>
            <person name="Hage H."/>
            <person name="Chaduli D."/>
            <person name="Favel A."/>
            <person name="Grisel S."/>
            <person name="Henrissat B."/>
            <person name="Herpoel-Gimbert I."/>
            <person name="Ruiz-Duenas F.J."/>
            <person name="Chevret D."/>
            <person name="Hainaut M."/>
            <person name="Lin J."/>
            <person name="Wang M."/>
            <person name="Pangilinan J."/>
            <person name="Lipzen A."/>
            <person name="Lesage-Meessen L."/>
            <person name="Navarro D."/>
            <person name="Riley R."/>
            <person name="Grigoriev I.V."/>
            <person name="Zhou S."/>
            <person name="Raouche S."/>
            <person name="Rosso M.N."/>
        </authorList>
    </citation>
    <scope>NUCLEOTIDE SEQUENCE [LARGE SCALE GENOMIC DNA]</scope>
    <source>
        <strain evidence="1 2">BRFM 1820</strain>
    </source>
</reference>
<sequence>MTLRRPAHLLGWTPGRLRAPLGLPWELLQMVFEYFVLRCGISRHRLRTLLCGNALDMVPLPHVAIRRDILRAVCHDWQVAASANTSLWQDIELAPQVNVEALAEVLLRSGSRPLRIHCYYTTPARSRKPFAAGSGNMSPCMVTSSAAHISAALRTLQNAHQRWESLTLYTNHHLLVNVCLETMFSDTSRCAHVKTLQVVFTGALDLSGSLPRHLHLALPAPMRLECMVPLTSLSLCACRVDWALLAGLLASSLRSLQLAHILNFLPVTEFFDILAASSNLQELHIAGVFMRLDGDVLAEPVPEEKRVALPELRRLCLAALYVSHASHVLRTLHLPRLHELWLDLPYQKTVVPPCDFLDVVALLLESEPAVPLRSLQVLSIRALGFGYAEGKDHIMHTFFATLRDITHIYLDFSCLQAVVWRWLVEACADGYLQALRTLTVSGMSVLDVQEMILMRRQAGHDDIRLYMLFPEDARELRAPRQWLAWVKHNTSLFRAINLAEAHEDLYPSFY</sequence>
<dbReference type="STRING" id="139420.A0A371CYB2"/>
<name>A0A371CYB2_9APHY</name>
<organism evidence="1 2">
    <name type="scientific">Lentinus brumalis</name>
    <dbReference type="NCBI Taxonomy" id="2498619"/>
    <lineage>
        <taxon>Eukaryota</taxon>
        <taxon>Fungi</taxon>
        <taxon>Dikarya</taxon>
        <taxon>Basidiomycota</taxon>
        <taxon>Agaricomycotina</taxon>
        <taxon>Agaricomycetes</taxon>
        <taxon>Polyporales</taxon>
        <taxon>Polyporaceae</taxon>
        <taxon>Lentinus</taxon>
    </lineage>
</organism>
<dbReference type="SUPFAM" id="SSF52047">
    <property type="entry name" value="RNI-like"/>
    <property type="match status" value="1"/>
</dbReference>
<dbReference type="InterPro" id="IPR032675">
    <property type="entry name" value="LRR_dom_sf"/>
</dbReference>
<gene>
    <name evidence="1" type="ORF">OH76DRAFT_1486438</name>
</gene>
<keyword evidence="2" id="KW-1185">Reference proteome</keyword>
<dbReference type="OrthoDB" id="2875127at2759"/>
<dbReference type="Proteomes" id="UP000256964">
    <property type="component" value="Unassembled WGS sequence"/>
</dbReference>
<accession>A0A371CYB2</accession>
<dbReference type="Gene3D" id="3.80.10.10">
    <property type="entry name" value="Ribonuclease Inhibitor"/>
    <property type="match status" value="1"/>
</dbReference>
<proteinExistence type="predicted"/>
<evidence type="ECO:0008006" key="3">
    <source>
        <dbReference type="Google" id="ProtNLM"/>
    </source>
</evidence>
<dbReference type="EMBL" id="KZ857439">
    <property type="protein sequence ID" value="RDX45267.1"/>
    <property type="molecule type" value="Genomic_DNA"/>
</dbReference>
<evidence type="ECO:0000313" key="2">
    <source>
        <dbReference type="Proteomes" id="UP000256964"/>
    </source>
</evidence>